<dbReference type="CDD" id="cd13999">
    <property type="entry name" value="STKc_MAP3K-like"/>
    <property type="match status" value="1"/>
</dbReference>
<dbReference type="FunFam" id="3.30.200.20:FF:000034">
    <property type="entry name" value="Kinase suppressor of Ras 1"/>
    <property type="match status" value="1"/>
</dbReference>
<dbReference type="PROSITE" id="PS51450">
    <property type="entry name" value="LRR"/>
    <property type="match status" value="2"/>
</dbReference>
<dbReference type="OMA" id="PLKDDTR"/>
<dbReference type="SUPFAM" id="SSF52058">
    <property type="entry name" value="L domain-like"/>
    <property type="match status" value="1"/>
</dbReference>
<dbReference type="GO" id="GO:0016020">
    <property type="term" value="C:membrane"/>
    <property type="evidence" value="ECO:0007669"/>
    <property type="project" value="UniProtKB-SubCell"/>
</dbReference>
<feature type="compositionally biased region" description="Low complexity" evidence="11">
    <location>
        <begin position="112"/>
        <end position="128"/>
    </location>
</feature>
<organism evidence="13 14">
    <name type="scientific">Thecamonas trahens ATCC 50062</name>
    <dbReference type="NCBI Taxonomy" id="461836"/>
    <lineage>
        <taxon>Eukaryota</taxon>
        <taxon>Apusozoa</taxon>
        <taxon>Apusomonadida</taxon>
        <taxon>Apusomonadidae</taxon>
        <taxon>Thecamonas</taxon>
    </lineage>
</organism>
<dbReference type="GO" id="GO:0004674">
    <property type="term" value="F:protein serine/threonine kinase activity"/>
    <property type="evidence" value="ECO:0007669"/>
    <property type="project" value="UniProtKB-EC"/>
</dbReference>
<proteinExistence type="predicted"/>
<feature type="region of interest" description="Disordered" evidence="11">
    <location>
        <begin position="105"/>
        <end position="166"/>
    </location>
</feature>
<dbReference type="InterPro" id="IPR001245">
    <property type="entry name" value="Ser-Thr/Tyr_kinase_cat_dom"/>
</dbReference>
<keyword evidence="14" id="KW-1185">Reference proteome</keyword>
<keyword evidence="5 10" id="KW-0547">Nucleotide-binding</keyword>
<keyword evidence="4" id="KW-0677">Repeat</keyword>
<feature type="compositionally biased region" description="Polar residues" evidence="11">
    <location>
        <begin position="227"/>
        <end position="238"/>
    </location>
</feature>
<dbReference type="InterPro" id="IPR017441">
    <property type="entry name" value="Protein_kinase_ATP_BS"/>
</dbReference>
<dbReference type="PANTHER" id="PTHR48056">
    <property type="entry name" value="LRR RECEPTOR-LIKE SERINE/THREONINE-PROTEIN KINASE-RELATED"/>
    <property type="match status" value="1"/>
</dbReference>
<evidence type="ECO:0000256" key="2">
    <source>
        <dbReference type="ARBA" id="ARBA00022614"/>
    </source>
</evidence>
<dbReference type="eggNOG" id="KOG0192">
    <property type="taxonomic scope" value="Eukaryota"/>
</dbReference>
<dbReference type="Pfam" id="PF23598">
    <property type="entry name" value="LRR_14"/>
    <property type="match status" value="1"/>
</dbReference>
<feature type="region of interest" description="Disordered" evidence="11">
    <location>
        <begin position="927"/>
        <end position="947"/>
    </location>
</feature>
<dbReference type="SMART" id="SM00364">
    <property type="entry name" value="LRR_BAC"/>
    <property type="match status" value="11"/>
</dbReference>
<dbReference type="PROSITE" id="PS00109">
    <property type="entry name" value="PROTEIN_KINASE_TYR"/>
    <property type="match status" value="1"/>
</dbReference>
<dbReference type="GeneID" id="25565776"/>
<feature type="region of interest" description="Disordered" evidence="11">
    <location>
        <begin position="860"/>
        <end position="901"/>
    </location>
</feature>
<evidence type="ECO:0000259" key="12">
    <source>
        <dbReference type="PROSITE" id="PS50011"/>
    </source>
</evidence>
<comment type="catalytic activity">
    <reaction evidence="9">
        <text>L-seryl-[protein] + ATP = O-phospho-L-seryl-[protein] + ADP + H(+)</text>
        <dbReference type="Rhea" id="RHEA:17989"/>
        <dbReference type="Rhea" id="RHEA-COMP:9863"/>
        <dbReference type="Rhea" id="RHEA-COMP:11604"/>
        <dbReference type="ChEBI" id="CHEBI:15378"/>
        <dbReference type="ChEBI" id="CHEBI:29999"/>
        <dbReference type="ChEBI" id="CHEBI:30616"/>
        <dbReference type="ChEBI" id="CHEBI:83421"/>
        <dbReference type="ChEBI" id="CHEBI:456216"/>
        <dbReference type="EC" id="2.7.11.1"/>
    </reaction>
</comment>
<dbReference type="SMART" id="SM00369">
    <property type="entry name" value="LRR_TYP"/>
    <property type="match status" value="13"/>
</dbReference>
<evidence type="ECO:0000256" key="4">
    <source>
        <dbReference type="ARBA" id="ARBA00022737"/>
    </source>
</evidence>
<feature type="domain" description="Protein kinase" evidence="12">
    <location>
        <begin position="1068"/>
        <end position="1338"/>
    </location>
</feature>
<dbReference type="EMBL" id="GL349462">
    <property type="protein sequence ID" value="KNC50780.1"/>
    <property type="molecule type" value="Genomic_DNA"/>
</dbReference>
<keyword evidence="2" id="KW-0433">Leucine-rich repeat</keyword>
<dbReference type="InterPro" id="IPR001611">
    <property type="entry name" value="Leu-rich_rpt"/>
</dbReference>
<keyword evidence="7 10" id="KW-0067">ATP-binding</keyword>
<dbReference type="SUPFAM" id="SSF52075">
    <property type="entry name" value="Outer arm dynein light chain 1"/>
    <property type="match status" value="1"/>
</dbReference>
<evidence type="ECO:0000256" key="10">
    <source>
        <dbReference type="PROSITE-ProRule" id="PRU10141"/>
    </source>
</evidence>
<dbReference type="InterPro" id="IPR000719">
    <property type="entry name" value="Prot_kinase_dom"/>
</dbReference>
<dbReference type="PROSITE" id="PS00107">
    <property type="entry name" value="PROTEIN_KINASE_ATP"/>
    <property type="match status" value="1"/>
</dbReference>
<dbReference type="Proteomes" id="UP000054408">
    <property type="component" value="Unassembled WGS sequence"/>
</dbReference>
<protein>
    <submittedName>
        <fullName evidence="13">TKL protein kinase</fullName>
    </submittedName>
</protein>
<feature type="compositionally biased region" description="Low complexity" evidence="11">
    <location>
        <begin position="80"/>
        <end position="91"/>
    </location>
</feature>
<dbReference type="InterPro" id="IPR032675">
    <property type="entry name" value="LRR_dom_sf"/>
</dbReference>
<dbReference type="Pfam" id="PF13855">
    <property type="entry name" value="LRR_8"/>
    <property type="match status" value="1"/>
</dbReference>
<gene>
    <name evidence="13" type="ORF">AMSG_06677</name>
</gene>
<evidence type="ECO:0000313" key="13">
    <source>
        <dbReference type="EMBL" id="KNC50780.1"/>
    </source>
</evidence>
<feature type="compositionally biased region" description="Acidic residues" evidence="11">
    <location>
        <begin position="877"/>
        <end position="898"/>
    </location>
</feature>
<dbReference type="OrthoDB" id="339325at2759"/>
<feature type="compositionally biased region" description="Polar residues" evidence="11">
    <location>
        <begin position="269"/>
        <end position="278"/>
    </location>
</feature>
<evidence type="ECO:0000256" key="8">
    <source>
        <dbReference type="ARBA" id="ARBA00047899"/>
    </source>
</evidence>
<dbReference type="InterPro" id="IPR011009">
    <property type="entry name" value="Kinase-like_dom_sf"/>
</dbReference>
<feature type="binding site" evidence="10">
    <location>
        <position position="1095"/>
    </location>
    <ligand>
        <name>ATP</name>
        <dbReference type="ChEBI" id="CHEBI:30616"/>
    </ligand>
</feature>
<evidence type="ECO:0000256" key="7">
    <source>
        <dbReference type="ARBA" id="ARBA00022840"/>
    </source>
</evidence>
<comment type="catalytic activity">
    <reaction evidence="8">
        <text>L-threonyl-[protein] + ATP = O-phospho-L-threonyl-[protein] + ADP + H(+)</text>
        <dbReference type="Rhea" id="RHEA:46608"/>
        <dbReference type="Rhea" id="RHEA-COMP:11060"/>
        <dbReference type="Rhea" id="RHEA-COMP:11605"/>
        <dbReference type="ChEBI" id="CHEBI:15378"/>
        <dbReference type="ChEBI" id="CHEBI:30013"/>
        <dbReference type="ChEBI" id="CHEBI:30616"/>
        <dbReference type="ChEBI" id="CHEBI:61977"/>
        <dbReference type="ChEBI" id="CHEBI:456216"/>
        <dbReference type="EC" id="2.7.11.1"/>
    </reaction>
</comment>
<dbReference type="InterPro" id="IPR055414">
    <property type="entry name" value="LRR_R13L4/SHOC2-like"/>
</dbReference>
<comment type="subcellular location">
    <subcellularLocation>
        <location evidence="1">Membrane</location>
        <topology evidence="1">Single-pass membrane protein</topology>
    </subcellularLocation>
</comment>
<dbReference type="Gene3D" id="1.10.510.10">
    <property type="entry name" value="Transferase(Phosphotransferase) domain 1"/>
    <property type="match status" value="1"/>
</dbReference>
<feature type="compositionally biased region" description="Low complexity" evidence="11">
    <location>
        <begin position="1026"/>
        <end position="1040"/>
    </location>
</feature>
<feature type="region of interest" description="Disordered" evidence="11">
    <location>
        <begin position="68"/>
        <end position="93"/>
    </location>
</feature>
<keyword evidence="6 13" id="KW-0418">Kinase</keyword>
<dbReference type="InterPro" id="IPR003591">
    <property type="entry name" value="Leu-rich_rpt_typical-subtyp"/>
</dbReference>
<dbReference type="InterPro" id="IPR050647">
    <property type="entry name" value="Plant_LRR-RLKs"/>
</dbReference>
<dbReference type="STRING" id="461836.A0A0L0DEY0"/>
<dbReference type="PANTHER" id="PTHR48056:SF81">
    <property type="entry name" value="RECEPTOR PROTEIN-TYROSINE KINASE CEPR1"/>
    <property type="match status" value="1"/>
</dbReference>
<evidence type="ECO:0000256" key="5">
    <source>
        <dbReference type="ARBA" id="ARBA00022741"/>
    </source>
</evidence>
<accession>A0A0L0DEY0</accession>
<evidence type="ECO:0000256" key="9">
    <source>
        <dbReference type="ARBA" id="ARBA00048679"/>
    </source>
</evidence>
<feature type="region of interest" description="Disordered" evidence="11">
    <location>
        <begin position="1017"/>
        <end position="1058"/>
    </location>
</feature>
<reference evidence="13 14" key="1">
    <citation type="submission" date="2010-05" db="EMBL/GenBank/DDBJ databases">
        <title>The Genome Sequence of Thecamonas trahens ATCC 50062.</title>
        <authorList>
            <consortium name="The Broad Institute Genome Sequencing Platform"/>
            <person name="Russ C."/>
            <person name="Cuomo C."/>
            <person name="Shea T."/>
            <person name="Young S.K."/>
            <person name="Zeng Q."/>
            <person name="Koehrsen M."/>
            <person name="Haas B."/>
            <person name="Borodovsky M."/>
            <person name="Guigo R."/>
            <person name="Alvarado L."/>
            <person name="Berlin A."/>
            <person name="Bochicchio J."/>
            <person name="Borenstein D."/>
            <person name="Chapman S."/>
            <person name="Chen Z."/>
            <person name="Freedman E."/>
            <person name="Gellesch M."/>
            <person name="Goldberg J."/>
            <person name="Griggs A."/>
            <person name="Gujja S."/>
            <person name="Heilman E."/>
            <person name="Heiman D."/>
            <person name="Hepburn T."/>
            <person name="Howarth C."/>
            <person name="Jen D."/>
            <person name="Larson L."/>
            <person name="Mehta T."/>
            <person name="Park D."/>
            <person name="Pearson M."/>
            <person name="Roberts A."/>
            <person name="Saif S."/>
            <person name="Shenoy N."/>
            <person name="Sisk P."/>
            <person name="Stolte C."/>
            <person name="Sykes S."/>
            <person name="Thomson T."/>
            <person name="Walk T."/>
            <person name="White J."/>
            <person name="Yandava C."/>
            <person name="Burger G."/>
            <person name="Gray M.W."/>
            <person name="Holland P.W.H."/>
            <person name="King N."/>
            <person name="Lang F.B.F."/>
            <person name="Roger A.J."/>
            <person name="Ruiz-Trillo I."/>
            <person name="Lander E."/>
            <person name="Nusbaum C."/>
        </authorList>
    </citation>
    <scope>NUCLEOTIDE SEQUENCE [LARGE SCALE GENOMIC DNA]</scope>
    <source>
        <strain evidence="13 14">ATCC 50062</strain>
    </source>
</reference>
<dbReference type="RefSeq" id="XP_013756739.1">
    <property type="nucleotide sequence ID" value="XM_013901285.1"/>
</dbReference>
<name>A0A0L0DEY0_THETB</name>
<dbReference type="GO" id="GO:0005524">
    <property type="term" value="F:ATP binding"/>
    <property type="evidence" value="ECO:0007669"/>
    <property type="project" value="UniProtKB-UniRule"/>
</dbReference>
<evidence type="ECO:0000256" key="6">
    <source>
        <dbReference type="ARBA" id="ARBA00022777"/>
    </source>
</evidence>
<dbReference type="SUPFAM" id="SSF56112">
    <property type="entry name" value="Protein kinase-like (PK-like)"/>
    <property type="match status" value="1"/>
</dbReference>
<keyword evidence="3" id="KW-0808">Transferase</keyword>
<dbReference type="PRINTS" id="PR00109">
    <property type="entry name" value="TYRKINASE"/>
</dbReference>
<dbReference type="InterPro" id="IPR008266">
    <property type="entry name" value="Tyr_kinase_AS"/>
</dbReference>
<dbReference type="Pfam" id="PF07714">
    <property type="entry name" value="PK_Tyr_Ser-Thr"/>
    <property type="match status" value="1"/>
</dbReference>
<dbReference type="PROSITE" id="PS50011">
    <property type="entry name" value="PROTEIN_KINASE_DOM"/>
    <property type="match status" value="1"/>
</dbReference>
<dbReference type="Gene3D" id="3.30.200.20">
    <property type="entry name" value="Phosphorylase Kinase, domain 1"/>
    <property type="match status" value="1"/>
</dbReference>
<evidence type="ECO:0000256" key="11">
    <source>
        <dbReference type="SAM" id="MobiDB-lite"/>
    </source>
</evidence>
<evidence type="ECO:0000256" key="3">
    <source>
        <dbReference type="ARBA" id="ARBA00022679"/>
    </source>
</evidence>
<dbReference type="Pfam" id="PF00560">
    <property type="entry name" value="LRR_1"/>
    <property type="match status" value="1"/>
</dbReference>
<dbReference type="Gene3D" id="3.80.10.10">
    <property type="entry name" value="Ribonuclease Inhibitor"/>
    <property type="match status" value="2"/>
</dbReference>
<dbReference type="eggNOG" id="KOG0619">
    <property type="taxonomic scope" value="Eukaryota"/>
</dbReference>
<sequence length="1346" mass="142226">MGLLASEAGRSGSGQICTTELAELVAKAIATGSLVVNDHRLSSSRPVVAELLSLLKHIDLGARRERAGRKHELLAPPTPNVTSNPTPTDSPAPVAVTRRARLGAAKPSLGLPASEPTSPAPPTSVTQPRPISSGRAGGRGVRRPKARHASSGGSGGSGEHARRRSDSDYVSMAARARSRLALDMLSVAAEAAAAEAAAAAAANSVARSPLMSPRLLASSPDSIFTPTAWSVAPTSPTTPVGPYTPSLSVSPRMRSPPGAAGWSPPRSPSGRQQASSPFKDQPLTPGEISALVAQVRLSRKFKLQPIWQAAASGRLASLTHLDLARNDLAVLPPAIGLLDQLRVLILTDNLLKVLPGEMAVLGELTRIDVSHNQLTGVPEVLALCRELRVIDLSSNAILGFDGLNEPVARRLSFQEAACGSTENEVHGSICSLPKLEVLKLHATKLTSLPEFVGALDGVRQLSLQYAGLTSLPEAVASWCSLECLNLEGNKLNALPAGVGGWRGLRFISLANNKLQKLPEEVSAWASVEVVNLANNALTTLPLGLGACSVLVELNASGNRLAHFPAELCALGALQEMNLNSNVLTRLPEELGRLTGLHTLHVSDNKLRELPRSIGALTGLKVLTLRNNVLRTLPCEISALERLVQLSLDNNALRELPEDIGSLRSLQELYVSNNSLSTVPLSIGSLSFLKYLYLNNNQVRSLPSSLGHCRALSRLDLYSNPLKATLREVWVMGVSSTLEYLRNPSSYDMLRQYHYGRSYADPPKVAFTALAGASSLDLDAHGYVDAAGAADVRPASAYEAPAGLYGPASASAVLGAEAPVTPSSRASTPTSPREPCFAPQALYDAEYAEVYVAQQRSRAASEASERGSDVGSWSTSEVADDDGDDVEDGDDEGDADDDGLSVPFQRMSFGTCAYSKAVTGAIHVLDDEHSGGHTGSSSGSMSASPPSLLPVAGGRSVCAVSQPGLGVTPSTSPSTPFLMIPRGRSAAMAASAAAAAAASAPSISSFLRILPRDRDVASSVPLGGGPSRDSFSGGSYQSSPSAVDPSPQNQAVSDMTGPLSEYEIDPNDIELGVKLGEGAFGAVFKGDWNGVTVAAKVLKYDTLPTRAVIAGLRREVAILSKLHHPNVVSLIGACLQPPFLCIVTEFIGGGSLYSLLHVEHQRVYLTWLLRIALDVARGMSYLHGSQPKIIHRDLSSHNILIAYPISGANFTAKIADFGLAFVKESNESICAGVTGKVRWIAPEVLLNQEYDEKADVYSYGIVLWEILTSQKPFAEVQPTSSIPDVVAGGGRPALPKDAPGFLAKLIRECWHREAARRPSFDDIVRRLTKADRASRRKSLGELLVDYL</sequence>
<evidence type="ECO:0000313" key="14">
    <source>
        <dbReference type="Proteomes" id="UP000054408"/>
    </source>
</evidence>
<evidence type="ECO:0000256" key="1">
    <source>
        <dbReference type="ARBA" id="ARBA00004167"/>
    </source>
</evidence>
<feature type="compositionally biased region" description="Low complexity" evidence="11">
    <location>
        <begin position="934"/>
        <end position="945"/>
    </location>
</feature>
<feature type="region of interest" description="Disordered" evidence="11">
    <location>
        <begin position="227"/>
        <end position="283"/>
    </location>
</feature>